<evidence type="ECO:0000256" key="3">
    <source>
        <dbReference type="ARBA" id="ARBA00022692"/>
    </source>
</evidence>
<keyword evidence="3" id="KW-0812">Transmembrane</keyword>
<evidence type="ECO:0000313" key="11">
    <source>
        <dbReference type="Proteomes" id="UP000677228"/>
    </source>
</evidence>
<evidence type="ECO:0000256" key="8">
    <source>
        <dbReference type="ARBA" id="ARBA00023303"/>
    </source>
</evidence>
<dbReference type="AlphaFoldDB" id="A0A8S2G2M5"/>
<reference evidence="9" key="1">
    <citation type="submission" date="2021-02" db="EMBL/GenBank/DDBJ databases">
        <authorList>
            <person name="Nowell W R."/>
        </authorList>
    </citation>
    <scope>NUCLEOTIDE SEQUENCE</scope>
</reference>
<dbReference type="EMBL" id="CAJOBA010078976">
    <property type="protein sequence ID" value="CAF4432064.1"/>
    <property type="molecule type" value="Genomic_DNA"/>
</dbReference>
<dbReference type="SUPFAM" id="SSF51206">
    <property type="entry name" value="cAMP-binding domain-like"/>
    <property type="match status" value="1"/>
</dbReference>
<dbReference type="InterPro" id="IPR018490">
    <property type="entry name" value="cNMP-bd_dom_sf"/>
</dbReference>
<dbReference type="Proteomes" id="UP000677228">
    <property type="component" value="Unassembled WGS sequence"/>
</dbReference>
<dbReference type="GO" id="GO:0044877">
    <property type="term" value="F:protein-containing complex binding"/>
    <property type="evidence" value="ECO:0007669"/>
    <property type="project" value="TreeGrafter"/>
</dbReference>
<comment type="subcellular location">
    <subcellularLocation>
        <location evidence="1">Membrane</location>
        <topology evidence="1">Multi-pass membrane protein</topology>
    </subcellularLocation>
</comment>
<evidence type="ECO:0000256" key="6">
    <source>
        <dbReference type="ARBA" id="ARBA00023136"/>
    </source>
</evidence>
<keyword evidence="6" id="KW-0472">Membrane</keyword>
<dbReference type="Proteomes" id="UP000682733">
    <property type="component" value="Unassembled WGS sequence"/>
</dbReference>
<keyword evidence="7" id="KW-1071">Ligand-gated ion channel</keyword>
<dbReference type="EMBL" id="CAJNOK010054441">
    <property type="protein sequence ID" value="CAF1615773.1"/>
    <property type="molecule type" value="Genomic_DNA"/>
</dbReference>
<keyword evidence="5" id="KW-0406">Ion transport</keyword>
<protein>
    <submittedName>
        <fullName evidence="9">Uncharacterized protein</fullName>
    </submittedName>
</protein>
<gene>
    <name evidence="9" type="ORF">OVA965_LOCUS42898</name>
    <name evidence="10" type="ORF">TMI583_LOCUS44952</name>
</gene>
<proteinExistence type="predicted"/>
<dbReference type="GO" id="GO:0017071">
    <property type="term" value="C:intracellular cyclic nucleotide activated cation channel complex"/>
    <property type="evidence" value="ECO:0007669"/>
    <property type="project" value="TreeGrafter"/>
</dbReference>
<evidence type="ECO:0000313" key="10">
    <source>
        <dbReference type="EMBL" id="CAF4432064.1"/>
    </source>
</evidence>
<dbReference type="PANTHER" id="PTHR45638">
    <property type="entry name" value="CYCLIC NUCLEOTIDE-GATED CATION CHANNEL SUBUNIT A"/>
    <property type="match status" value="1"/>
</dbReference>
<evidence type="ECO:0000256" key="1">
    <source>
        <dbReference type="ARBA" id="ARBA00004141"/>
    </source>
</evidence>
<dbReference type="GO" id="GO:0030553">
    <property type="term" value="F:cGMP binding"/>
    <property type="evidence" value="ECO:0007669"/>
    <property type="project" value="TreeGrafter"/>
</dbReference>
<dbReference type="GO" id="GO:0005886">
    <property type="term" value="C:plasma membrane"/>
    <property type="evidence" value="ECO:0007669"/>
    <property type="project" value="TreeGrafter"/>
</dbReference>
<sequence length="111" mass="13365">IYSLFYLGQHLREKMDEIKRFMKFRNVERNLEKKVVKWLDYLYTNREVLNEEIILNTYLSTELRKEFAIKVHLNTLQQVALFNDCETGLLIELVSSGYTSEEIAFSTFFHF</sequence>
<evidence type="ECO:0000256" key="4">
    <source>
        <dbReference type="ARBA" id="ARBA00022989"/>
    </source>
</evidence>
<dbReference type="FunFam" id="1.10.287.630:FF:000001">
    <property type="entry name" value="Cyclic nucleotide-gated channel alpha 3"/>
    <property type="match status" value="1"/>
</dbReference>
<evidence type="ECO:0000313" key="9">
    <source>
        <dbReference type="EMBL" id="CAF1615773.1"/>
    </source>
</evidence>
<accession>A0A8S2G2M5</accession>
<keyword evidence="2" id="KW-0813">Transport</keyword>
<feature type="non-terminal residue" evidence="9">
    <location>
        <position position="1"/>
    </location>
</feature>
<dbReference type="InterPro" id="IPR050866">
    <property type="entry name" value="CNG_cation_channel"/>
</dbReference>
<dbReference type="PANTHER" id="PTHR45638:SF11">
    <property type="entry name" value="CYCLIC NUCLEOTIDE-GATED CATION CHANNEL SUBUNIT A"/>
    <property type="match status" value="1"/>
</dbReference>
<keyword evidence="8" id="KW-0407">Ion channel</keyword>
<evidence type="ECO:0000256" key="2">
    <source>
        <dbReference type="ARBA" id="ARBA00022448"/>
    </source>
</evidence>
<keyword evidence="4" id="KW-1133">Transmembrane helix</keyword>
<comment type="caution">
    <text evidence="9">The sequence shown here is derived from an EMBL/GenBank/DDBJ whole genome shotgun (WGS) entry which is preliminary data.</text>
</comment>
<dbReference type="GO" id="GO:0005223">
    <property type="term" value="F:intracellularly cGMP-activated cation channel activity"/>
    <property type="evidence" value="ECO:0007669"/>
    <property type="project" value="TreeGrafter"/>
</dbReference>
<organism evidence="9 11">
    <name type="scientific">Didymodactylos carnosus</name>
    <dbReference type="NCBI Taxonomy" id="1234261"/>
    <lineage>
        <taxon>Eukaryota</taxon>
        <taxon>Metazoa</taxon>
        <taxon>Spiralia</taxon>
        <taxon>Gnathifera</taxon>
        <taxon>Rotifera</taxon>
        <taxon>Eurotatoria</taxon>
        <taxon>Bdelloidea</taxon>
        <taxon>Philodinida</taxon>
        <taxon>Philodinidae</taxon>
        <taxon>Didymodactylos</taxon>
    </lineage>
</organism>
<evidence type="ECO:0000256" key="7">
    <source>
        <dbReference type="ARBA" id="ARBA00023286"/>
    </source>
</evidence>
<dbReference type="Gene3D" id="1.10.287.630">
    <property type="entry name" value="Helix hairpin bin"/>
    <property type="match status" value="1"/>
</dbReference>
<dbReference type="GO" id="GO:0005222">
    <property type="term" value="F:intracellularly cAMP-activated cation channel activity"/>
    <property type="evidence" value="ECO:0007669"/>
    <property type="project" value="TreeGrafter"/>
</dbReference>
<evidence type="ECO:0000256" key="5">
    <source>
        <dbReference type="ARBA" id="ARBA00023065"/>
    </source>
</evidence>
<name>A0A8S2G2M5_9BILA</name>